<name>A0ABR8N176_9BACL</name>
<feature type="domain" description="Cytidyltransferase-like" evidence="3">
    <location>
        <begin position="12"/>
        <end position="117"/>
    </location>
</feature>
<dbReference type="RefSeq" id="WP_191205551.1">
    <property type="nucleotide sequence ID" value="NZ_JACXZA010000005.1"/>
</dbReference>
<evidence type="ECO:0000313" key="4">
    <source>
        <dbReference type="EMBL" id="MBD3921286.1"/>
    </source>
</evidence>
<dbReference type="PANTHER" id="PTHR21342">
    <property type="entry name" value="PHOSPHOPANTETHEINE ADENYLYLTRANSFERASE"/>
    <property type="match status" value="1"/>
</dbReference>
<dbReference type="Pfam" id="PF01467">
    <property type="entry name" value="CTP_transf_like"/>
    <property type="match status" value="1"/>
</dbReference>
<keyword evidence="5" id="KW-1185">Reference proteome</keyword>
<accession>A0ABR8N176</accession>
<evidence type="ECO:0000256" key="2">
    <source>
        <dbReference type="ARBA" id="ARBA00022695"/>
    </source>
</evidence>
<dbReference type="GO" id="GO:0016779">
    <property type="term" value="F:nucleotidyltransferase activity"/>
    <property type="evidence" value="ECO:0007669"/>
    <property type="project" value="UniProtKB-KW"/>
</dbReference>
<gene>
    <name evidence="4" type="ORF">H8B09_21135</name>
</gene>
<sequence length="201" mass="22844">MSTIKPYRYGFILGRFQPLHIGHERMIDTALDVCDKVLVLVGSAQLRRTVRNPFDIETRVRLLRKVYGNRIEVAPLTDYSHEGDHSHAWGMYLLHAAKQYGIDRGFPPLDLMIAGDDEERGQWFPDDAVAGIHQLAVPRADIPISATLLREAVIAGDEGYWQVYTNPAIHDEFETIRLALLEIDYYRERAEAEAEAASLEP</sequence>
<reference evidence="4 5" key="1">
    <citation type="submission" date="2020-09" db="EMBL/GenBank/DDBJ databases">
        <title>Paenibacillus sp. strain PR3 16S rRNA gene Genome sequencing and assembly.</title>
        <authorList>
            <person name="Kim J."/>
        </authorList>
    </citation>
    <scope>NUCLEOTIDE SEQUENCE [LARGE SCALE GENOMIC DNA]</scope>
    <source>
        <strain evidence="4 5">PR3</strain>
    </source>
</reference>
<proteinExistence type="predicted"/>
<comment type="caution">
    <text evidence="4">The sequence shown here is derived from an EMBL/GenBank/DDBJ whole genome shotgun (WGS) entry which is preliminary data.</text>
</comment>
<organism evidence="4 5">
    <name type="scientific">Paenibacillus terricola</name>
    <dbReference type="NCBI Taxonomy" id="2763503"/>
    <lineage>
        <taxon>Bacteria</taxon>
        <taxon>Bacillati</taxon>
        <taxon>Bacillota</taxon>
        <taxon>Bacilli</taxon>
        <taxon>Bacillales</taxon>
        <taxon>Paenibacillaceae</taxon>
        <taxon>Paenibacillus</taxon>
    </lineage>
</organism>
<protein>
    <submittedName>
        <fullName evidence="4">Adenylyltransferase/cytidyltransferase family protein</fullName>
    </submittedName>
</protein>
<dbReference type="EMBL" id="JACXZA010000005">
    <property type="protein sequence ID" value="MBD3921286.1"/>
    <property type="molecule type" value="Genomic_DNA"/>
</dbReference>
<keyword evidence="2 4" id="KW-0548">Nucleotidyltransferase</keyword>
<evidence type="ECO:0000256" key="1">
    <source>
        <dbReference type="ARBA" id="ARBA00022679"/>
    </source>
</evidence>
<evidence type="ECO:0000259" key="3">
    <source>
        <dbReference type="Pfam" id="PF01467"/>
    </source>
</evidence>
<dbReference type="PANTHER" id="PTHR21342:SF0">
    <property type="entry name" value="BIFUNCTIONAL NMN ADENYLYLTRANSFERASE_NUDIX HYDROLASE"/>
    <property type="match status" value="1"/>
</dbReference>
<evidence type="ECO:0000313" key="5">
    <source>
        <dbReference type="Proteomes" id="UP000609346"/>
    </source>
</evidence>
<keyword evidence="1" id="KW-0808">Transferase</keyword>
<dbReference type="InterPro" id="IPR004821">
    <property type="entry name" value="Cyt_trans-like"/>
</dbReference>
<dbReference type="Gene3D" id="3.40.50.620">
    <property type="entry name" value="HUPs"/>
    <property type="match status" value="1"/>
</dbReference>
<dbReference type="SUPFAM" id="SSF52374">
    <property type="entry name" value="Nucleotidylyl transferase"/>
    <property type="match status" value="1"/>
</dbReference>
<dbReference type="InterPro" id="IPR014729">
    <property type="entry name" value="Rossmann-like_a/b/a_fold"/>
</dbReference>
<dbReference type="NCBIfam" id="TIGR00125">
    <property type="entry name" value="cyt_tran_rel"/>
    <property type="match status" value="1"/>
</dbReference>
<dbReference type="Proteomes" id="UP000609346">
    <property type="component" value="Unassembled WGS sequence"/>
</dbReference>